<evidence type="ECO:0000256" key="4">
    <source>
        <dbReference type="ARBA" id="ARBA00022692"/>
    </source>
</evidence>
<comment type="caution">
    <text evidence="9">The sequence shown here is derived from an EMBL/GenBank/DDBJ whole genome shotgun (WGS) entry which is preliminary data.</text>
</comment>
<dbReference type="InterPro" id="IPR005829">
    <property type="entry name" value="Sugar_transporter_CS"/>
</dbReference>
<proteinExistence type="predicted"/>
<dbReference type="Gene3D" id="1.20.1720.10">
    <property type="entry name" value="Multidrug resistance protein D"/>
    <property type="match status" value="1"/>
</dbReference>
<evidence type="ECO:0000256" key="6">
    <source>
        <dbReference type="ARBA" id="ARBA00023136"/>
    </source>
</evidence>
<evidence type="ECO:0000256" key="3">
    <source>
        <dbReference type="ARBA" id="ARBA00022475"/>
    </source>
</evidence>
<dbReference type="RefSeq" id="WP_370563210.1">
    <property type="nucleotide sequence ID" value="NZ_JBFWIB010000003.1"/>
</dbReference>
<feature type="transmembrane region" description="Helical" evidence="7">
    <location>
        <begin position="138"/>
        <end position="159"/>
    </location>
</feature>
<dbReference type="PANTHER" id="PTHR42718">
    <property type="entry name" value="MAJOR FACILITATOR SUPERFAMILY MULTIDRUG TRANSPORTER MFSC"/>
    <property type="match status" value="1"/>
</dbReference>
<keyword evidence="3" id="KW-1003">Cell membrane</keyword>
<evidence type="ECO:0000259" key="8">
    <source>
        <dbReference type="PROSITE" id="PS50850"/>
    </source>
</evidence>
<dbReference type="CDD" id="cd17321">
    <property type="entry name" value="MFS_MMR_MDR_like"/>
    <property type="match status" value="1"/>
</dbReference>
<dbReference type="PANTHER" id="PTHR42718:SF46">
    <property type="entry name" value="BLR6921 PROTEIN"/>
    <property type="match status" value="1"/>
</dbReference>
<feature type="transmembrane region" description="Helical" evidence="7">
    <location>
        <begin position="165"/>
        <end position="187"/>
    </location>
</feature>
<dbReference type="SUPFAM" id="SSF103473">
    <property type="entry name" value="MFS general substrate transporter"/>
    <property type="match status" value="1"/>
</dbReference>
<evidence type="ECO:0000256" key="7">
    <source>
        <dbReference type="SAM" id="Phobius"/>
    </source>
</evidence>
<dbReference type="EMBL" id="JBFWIC010000001">
    <property type="protein sequence ID" value="MEZ0473083.1"/>
    <property type="molecule type" value="Genomic_DNA"/>
</dbReference>
<name>A0ABV4HK11_9GAMM</name>
<gene>
    <name evidence="9" type="ORF">AB6713_00395</name>
</gene>
<comment type="subcellular location">
    <subcellularLocation>
        <location evidence="1">Cell membrane</location>
        <topology evidence="1">Multi-pass membrane protein</topology>
    </subcellularLocation>
</comment>
<feature type="transmembrane region" description="Helical" evidence="7">
    <location>
        <begin position="358"/>
        <end position="382"/>
    </location>
</feature>
<feature type="transmembrane region" description="Helical" evidence="7">
    <location>
        <begin position="332"/>
        <end position="352"/>
    </location>
</feature>
<feature type="transmembrane region" description="Helical" evidence="7">
    <location>
        <begin position="304"/>
        <end position="325"/>
    </location>
</feature>
<feature type="transmembrane region" description="Helical" evidence="7">
    <location>
        <begin position="199"/>
        <end position="218"/>
    </location>
</feature>
<dbReference type="InterPro" id="IPR020846">
    <property type="entry name" value="MFS_dom"/>
</dbReference>
<dbReference type="PROSITE" id="PS50850">
    <property type="entry name" value="MFS"/>
    <property type="match status" value="1"/>
</dbReference>
<accession>A0ABV4HK11</accession>
<sequence length="483" mass="49406">MKPPARNRRDAILVLLSFAMLLVSLDQYIVVVALPEIARDLGYSAQTLQLVVSAYAIASSGFLLFGGRASDLLGRRRVLVVGLFLYFAASLAGGLATNPAQQLVARALQGLGGALVFPSTLAIINVRFAEGAERNRALGIWAGAGAAGLVIGVLLGGALTSFFGWRAVFLVNVPLAGAALVATPWLIETDGRIDRSRAFDLPGAVTVTAAISLLVVALVEGPNFGWLSPWTMGLILAGVASGVAFIVIERRSVDPLLPLGMLRNPSLRLSLLAATLFMASFGALLYFLSLLFQDVFGYGALETGFAFLLPTAVVVTASAMAGRVVTALGLRWTMIGALAIGMGGALAIGFAINHEASYLALVPGLIAVSIGDGAMFTAMFIAAGMGTPDRQQGVASGIVATGSGVGAAVGLAVLVLIANAGTVGLAGEELRVATAQGIARSAYAIAGGIGLTLLIVIGSRTDKPDAEAADSHIISNGDRDHAA</sequence>
<protein>
    <submittedName>
        <fullName evidence="9">MFS transporter</fullName>
    </submittedName>
</protein>
<dbReference type="InterPro" id="IPR036259">
    <property type="entry name" value="MFS_trans_sf"/>
</dbReference>
<dbReference type="Pfam" id="PF07690">
    <property type="entry name" value="MFS_1"/>
    <property type="match status" value="1"/>
</dbReference>
<evidence type="ECO:0000256" key="1">
    <source>
        <dbReference type="ARBA" id="ARBA00004651"/>
    </source>
</evidence>
<dbReference type="PROSITE" id="PS00216">
    <property type="entry name" value="SUGAR_TRANSPORT_1"/>
    <property type="match status" value="1"/>
</dbReference>
<evidence type="ECO:0000256" key="5">
    <source>
        <dbReference type="ARBA" id="ARBA00022989"/>
    </source>
</evidence>
<evidence type="ECO:0000256" key="2">
    <source>
        <dbReference type="ARBA" id="ARBA00022448"/>
    </source>
</evidence>
<feature type="transmembrane region" description="Helical" evidence="7">
    <location>
        <begin position="438"/>
        <end position="457"/>
    </location>
</feature>
<feature type="transmembrane region" description="Helical" evidence="7">
    <location>
        <begin position="78"/>
        <end position="97"/>
    </location>
</feature>
<keyword evidence="10" id="KW-1185">Reference proteome</keyword>
<keyword evidence="5 7" id="KW-1133">Transmembrane helix</keyword>
<evidence type="ECO:0000313" key="9">
    <source>
        <dbReference type="EMBL" id="MEZ0473083.1"/>
    </source>
</evidence>
<keyword evidence="4 7" id="KW-0812">Transmembrane</keyword>
<organism evidence="9 10">
    <name type="scientific">Luteimonas salinilitoris</name>
    <dbReference type="NCBI Taxonomy" id="3237697"/>
    <lineage>
        <taxon>Bacteria</taxon>
        <taxon>Pseudomonadati</taxon>
        <taxon>Pseudomonadota</taxon>
        <taxon>Gammaproteobacteria</taxon>
        <taxon>Lysobacterales</taxon>
        <taxon>Lysobacteraceae</taxon>
        <taxon>Luteimonas</taxon>
    </lineage>
</organism>
<dbReference type="Gene3D" id="1.20.1250.20">
    <property type="entry name" value="MFS general substrate transporter like domains"/>
    <property type="match status" value="1"/>
</dbReference>
<feature type="transmembrane region" description="Helical" evidence="7">
    <location>
        <begin position="12"/>
        <end position="34"/>
    </location>
</feature>
<evidence type="ECO:0000313" key="10">
    <source>
        <dbReference type="Proteomes" id="UP001566331"/>
    </source>
</evidence>
<feature type="transmembrane region" description="Helical" evidence="7">
    <location>
        <begin position="103"/>
        <end position="126"/>
    </location>
</feature>
<dbReference type="InterPro" id="IPR011701">
    <property type="entry name" value="MFS"/>
</dbReference>
<dbReference type="PRINTS" id="PR01036">
    <property type="entry name" value="TCRTETB"/>
</dbReference>
<keyword evidence="2" id="KW-0813">Transport</keyword>
<keyword evidence="6 7" id="KW-0472">Membrane</keyword>
<feature type="domain" description="Major facilitator superfamily (MFS) profile" evidence="8">
    <location>
        <begin position="12"/>
        <end position="462"/>
    </location>
</feature>
<reference evidence="9 10" key="1">
    <citation type="submission" date="2024-07" db="EMBL/GenBank/DDBJ databases">
        <title>Luteimonas salilacus sp. nov., isolated from the shore soil of Salt Lake in Tibet of China.</title>
        <authorList>
            <person name="Zhang X."/>
            <person name="Li A."/>
        </authorList>
    </citation>
    <scope>NUCLEOTIDE SEQUENCE [LARGE SCALE GENOMIC DNA]</scope>
    <source>
        <strain evidence="9 10">B3-2-R+30</strain>
    </source>
</reference>
<feature type="transmembrane region" description="Helical" evidence="7">
    <location>
        <begin position="46"/>
        <end position="66"/>
    </location>
</feature>
<feature type="transmembrane region" description="Helical" evidence="7">
    <location>
        <begin position="269"/>
        <end position="292"/>
    </location>
</feature>
<feature type="transmembrane region" description="Helical" evidence="7">
    <location>
        <begin position="394"/>
        <end position="418"/>
    </location>
</feature>
<feature type="transmembrane region" description="Helical" evidence="7">
    <location>
        <begin position="230"/>
        <end position="248"/>
    </location>
</feature>
<dbReference type="Proteomes" id="UP001566331">
    <property type="component" value="Unassembled WGS sequence"/>
</dbReference>